<dbReference type="AlphaFoldDB" id="A0A7R9EP23"/>
<dbReference type="InterPro" id="IPR027417">
    <property type="entry name" value="P-loop_NTPase"/>
</dbReference>
<name>A0A7R9EP23_9NEOP</name>
<keyword evidence="2" id="KW-0808">Transferase</keyword>
<dbReference type="EMBL" id="OD564302">
    <property type="protein sequence ID" value="CAD7437669.1"/>
    <property type="molecule type" value="Genomic_DNA"/>
</dbReference>
<evidence type="ECO:0000259" key="3">
    <source>
        <dbReference type="Pfam" id="PF00685"/>
    </source>
</evidence>
<dbReference type="PANTHER" id="PTHR11783">
    <property type="entry name" value="SULFOTRANSFERASE SULT"/>
    <property type="match status" value="1"/>
</dbReference>
<protein>
    <recommendedName>
        <fullName evidence="3">Sulfotransferase domain-containing protein</fullName>
    </recommendedName>
</protein>
<proteinExistence type="inferred from homology"/>
<sequence length="526" mass="60615">MTSELPLEVRNVEPELNKQLLEDFTGERTGFVQVGPEKWFLPSGYLRQGANFYHFKPRPDDTWVVTFPRSEGCAFTLASLHTHHVRSCLLMSRHALTRSHNICGSTYFVSRTTWTQEMVWLIANNLDYDTARNSPLVERFPFLEFSIFVHDETKKEFLAQFVDDPKKQELVERISRPGYKILEEMTSPRFIKTHFPFSLLPPGLMNSGCKVSSSKLTSPSVCYLQVSWTLAVKVVYVARNPKDVAVSFYHLNRLIRTQGYQGDFAKYWDYFENSLLNKKTICCSLLGDDVQCSPSSVGTTPSAWASHWASYWSPFTCDRKPTADGQCLIIWQLSTSMGEYPQATQLLNVVTTHVDTQVATTGHRMSNLLKDVRLFANGGTSVVKPESEFKFDVPRDPWTPYWSHVQEGWDGRHHPNMLFLFYEEMNKDLPGTIRRVSEFLGHPLTQNQVDTLSEYLHIDNFKTNSAVNMDVLKEAGMLTDWNHKFIRKGQNGGWVDEFTPELSQRADQWIQDHLKETDIRFPPMYT</sequence>
<evidence type="ECO:0000256" key="2">
    <source>
        <dbReference type="ARBA" id="ARBA00022679"/>
    </source>
</evidence>
<dbReference type="InterPro" id="IPR000863">
    <property type="entry name" value="Sulfotransferase_dom"/>
</dbReference>
<feature type="domain" description="Sulfotransferase" evidence="3">
    <location>
        <begin position="228"/>
        <end position="312"/>
    </location>
</feature>
<feature type="domain" description="Sulfotransferase" evidence="3">
    <location>
        <begin position="397"/>
        <end position="517"/>
    </location>
</feature>
<gene>
    <name evidence="4" type="ORF">TBIB3V08_LOCUS276</name>
</gene>
<dbReference type="GO" id="GO:0008146">
    <property type="term" value="F:sulfotransferase activity"/>
    <property type="evidence" value="ECO:0007669"/>
    <property type="project" value="InterPro"/>
</dbReference>
<evidence type="ECO:0000313" key="4">
    <source>
        <dbReference type="EMBL" id="CAD7437669.1"/>
    </source>
</evidence>
<dbReference type="Pfam" id="PF00685">
    <property type="entry name" value="Sulfotransfer_1"/>
    <property type="match status" value="3"/>
</dbReference>
<comment type="similarity">
    <text evidence="1">Belongs to the sulfotransferase 1 family.</text>
</comment>
<reference evidence="4" key="1">
    <citation type="submission" date="2020-11" db="EMBL/GenBank/DDBJ databases">
        <authorList>
            <person name="Tran Van P."/>
        </authorList>
    </citation>
    <scope>NUCLEOTIDE SEQUENCE</scope>
</reference>
<feature type="domain" description="Sulfotransferase" evidence="3">
    <location>
        <begin position="112"/>
        <end position="211"/>
    </location>
</feature>
<dbReference type="SUPFAM" id="SSF52540">
    <property type="entry name" value="P-loop containing nucleoside triphosphate hydrolases"/>
    <property type="match status" value="2"/>
</dbReference>
<dbReference type="Gene3D" id="3.40.50.300">
    <property type="entry name" value="P-loop containing nucleotide triphosphate hydrolases"/>
    <property type="match status" value="2"/>
</dbReference>
<accession>A0A7R9EP23</accession>
<evidence type="ECO:0000256" key="1">
    <source>
        <dbReference type="ARBA" id="ARBA00005771"/>
    </source>
</evidence>
<organism evidence="4">
    <name type="scientific">Timema bartmani</name>
    <dbReference type="NCBI Taxonomy" id="61472"/>
    <lineage>
        <taxon>Eukaryota</taxon>
        <taxon>Metazoa</taxon>
        <taxon>Ecdysozoa</taxon>
        <taxon>Arthropoda</taxon>
        <taxon>Hexapoda</taxon>
        <taxon>Insecta</taxon>
        <taxon>Pterygota</taxon>
        <taxon>Neoptera</taxon>
        <taxon>Polyneoptera</taxon>
        <taxon>Phasmatodea</taxon>
        <taxon>Timematodea</taxon>
        <taxon>Timematoidea</taxon>
        <taxon>Timematidae</taxon>
        <taxon>Timema</taxon>
    </lineage>
</organism>